<dbReference type="Pfam" id="PF04240">
    <property type="entry name" value="Caroten_synth"/>
    <property type="match status" value="1"/>
</dbReference>
<keyword evidence="1" id="KW-0472">Membrane</keyword>
<feature type="transmembrane region" description="Helical" evidence="1">
    <location>
        <begin position="66"/>
        <end position="87"/>
    </location>
</feature>
<evidence type="ECO:0000256" key="1">
    <source>
        <dbReference type="SAM" id="Phobius"/>
    </source>
</evidence>
<protein>
    <submittedName>
        <fullName evidence="2">Carotenoid biosynthesis protein</fullName>
    </submittedName>
</protein>
<organism evidence="2 3">
    <name type="scientific">Cryomorpha ignava</name>
    <dbReference type="NCBI Taxonomy" id="101383"/>
    <lineage>
        <taxon>Bacteria</taxon>
        <taxon>Pseudomonadati</taxon>
        <taxon>Bacteroidota</taxon>
        <taxon>Flavobacteriia</taxon>
        <taxon>Flavobacteriales</taxon>
        <taxon>Cryomorphaceae</taxon>
        <taxon>Cryomorpha</taxon>
    </lineage>
</organism>
<dbReference type="PANTHER" id="PTHR39419">
    <property type="entry name" value="SLL0814 PROTEIN"/>
    <property type="match status" value="1"/>
</dbReference>
<feature type="transmembrane region" description="Helical" evidence="1">
    <location>
        <begin position="40"/>
        <end position="59"/>
    </location>
</feature>
<feature type="transmembrane region" description="Helical" evidence="1">
    <location>
        <begin position="107"/>
        <end position="126"/>
    </location>
</feature>
<sequence>MRALTVNFIDDNHKAIAIATLWVFHIAAVIGVTVGFKDWFISKTPLTLTLMLVALIIYFPIKKLKYWLLAGIIFCCGFLVEWIGVHYGIIFGKYHYGANLGSKLDEIPLMIGVNWTILVLITGAISAALTSKIWLRIIIASILMVFLDFFMETSAPVFDFWIWDIGHAPLQNYIAWFGVALVLQFLFQAFKIAGDLAISLHLYAAQVLFFMYFYVFHNF</sequence>
<accession>A0A7K3WN79</accession>
<gene>
    <name evidence="2" type="ORF">G3O08_02240</name>
</gene>
<feature type="transmembrane region" description="Helical" evidence="1">
    <location>
        <begin position="170"/>
        <end position="190"/>
    </location>
</feature>
<keyword evidence="1" id="KW-0812">Transmembrane</keyword>
<feature type="transmembrane region" description="Helical" evidence="1">
    <location>
        <begin position="197"/>
        <end position="216"/>
    </location>
</feature>
<keyword evidence="3" id="KW-1185">Reference proteome</keyword>
<reference evidence="2 3" key="1">
    <citation type="submission" date="2020-02" db="EMBL/GenBank/DDBJ databases">
        <title>Out from the shadows clarifying the taxonomy of the family Cryomorphaceae and related taxa by utilizing the GTDB taxonomic framework.</title>
        <authorList>
            <person name="Bowman J.P."/>
        </authorList>
    </citation>
    <scope>NUCLEOTIDE SEQUENCE [LARGE SCALE GENOMIC DNA]</scope>
    <source>
        <strain evidence="2 3">QSSC 1-22</strain>
    </source>
</reference>
<evidence type="ECO:0000313" key="3">
    <source>
        <dbReference type="Proteomes" id="UP000486602"/>
    </source>
</evidence>
<dbReference type="AlphaFoldDB" id="A0A7K3WN79"/>
<comment type="caution">
    <text evidence="2">The sequence shown here is derived from an EMBL/GenBank/DDBJ whole genome shotgun (WGS) entry which is preliminary data.</text>
</comment>
<feature type="transmembrane region" description="Helical" evidence="1">
    <location>
        <begin position="15"/>
        <end position="34"/>
    </location>
</feature>
<dbReference type="PANTHER" id="PTHR39419:SF1">
    <property type="entry name" value="SLL0814 PROTEIN"/>
    <property type="match status" value="1"/>
</dbReference>
<dbReference type="InterPro" id="IPR007354">
    <property type="entry name" value="CruF-like"/>
</dbReference>
<dbReference type="RefSeq" id="WP_163283031.1">
    <property type="nucleotide sequence ID" value="NZ_JAAGVY010000002.1"/>
</dbReference>
<keyword evidence="1" id="KW-1133">Transmembrane helix</keyword>
<feature type="transmembrane region" description="Helical" evidence="1">
    <location>
        <begin position="133"/>
        <end position="150"/>
    </location>
</feature>
<evidence type="ECO:0000313" key="2">
    <source>
        <dbReference type="EMBL" id="NEN22322.1"/>
    </source>
</evidence>
<name>A0A7K3WN79_9FLAO</name>
<proteinExistence type="predicted"/>
<dbReference type="Proteomes" id="UP000486602">
    <property type="component" value="Unassembled WGS sequence"/>
</dbReference>
<dbReference type="EMBL" id="JAAGVY010000002">
    <property type="protein sequence ID" value="NEN22322.1"/>
    <property type="molecule type" value="Genomic_DNA"/>
</dbReference>